<dbReference type="RefSeq" id="WP_129465409.1">
    <property type="nucleotide sequence ID" value="NZ_SBKQ01000015.1"/>
</dbReference>
<keyword evidence="1" id="KW-1133">Transmembrane helix</keyword>
<dbReference type="OrthoDB" id="1449127at2"/>
<organism evidence="2 3">
    <name type="scientific">Flavobacterium piscinae</name>
    <dbReference type="NCBI Taxonomy" id="2506424"/>
    <lineage>
        <taxon>Bacteria</taxon>
        <taxon>Pseudomonadati</taxon>
        <taxon>Bacteroidota</taxon>
        <taxon>Flavobacteriia</taxon>
        <taxon>Flavobacteriales</taxon>
        <taxon>Flavobacteriaceae</taxon>
        <taxon>Flavobacterium</taxon>
    </lineage>
</organism>
<dbReference type="InterPro" id="IPR024422">
    <property type="entry name" value="Protein_unknown_function_OB"/>
</dbReference>
<keyword evidence="3" id="KW-1185">Reference proteome</keyword>
<dbReference type="AlphaFoldDB" id="A0A4Q1KHC5"/>
<dbReference type="Proteomes" id="UP000289734">
    <property type="component" value="Unassembled WGS sequence"/>
</dbReference>
<gene>
    <name evidence="2" type="ORF">EQG68_13450</name>
</gene>
<dbReference type="EMBL" id="SBKQ01000015">
    <property type="protein sequence ID" value="RXR29131.1"/>
    <property type="molecule type" value="Genomic_DNA"/>
</dbReference>
<sequence length="134" mass="15425">MKSSTTKKIVIIFFLGTLSVSAFFYFYVYKSHRNITTETVAFSLSAIQLHREFMNDSEANVKKYADKTIETYGKITSLDLENDAIVLDDKVFLKMTDKISKDLTIQQTIKIKGRFVGFDDLLEELKMDQCIIVN</sequence>
<keyword evidence="1" id="KW-0472">Membrane</keyword>
<evidence type="ECO:0000313" key="2">
    <source>
        <dbReference type="EMBL" id="RXR29131.1"/>
    </source>
</evidence>
<feature type="transmembrane region" description="Helical" evidence="1">
    <location>
        <begin position="9"/>
        <end position="28"/>
    </location>
</feature>
<name>A0A4Q1KHC5_9FLAO</name>
<evidence type="ECO:0000313" key="3">
    <source>
        <dbReference type="Proteomes" id="UP000289734"/>
    </source>
</evidence>
<reference evidence="3" key="1">
    <citation type="submission" date="2019-01" db="EMBL/GenBank/DDBJ databases">
        <title>Cytophagaceae bacterium strain CAR-16.</title>
        <authorList>
            <person name="Chen W.-M."/>
        </authorList>
    </citation>
    <scope>NUCLEOTIDE SEQUENCE [LARGE SCALE GENOMIC DNA]</scope>
    <source>
        <strain evidence="3">ICH-30</strain>
    </source>
</reference>
<proteinExistence type="predicted"/>
<comment type="caution">
    <text evidence="2">The sequence shown here is derived from an EMBL/GenBank/DDBJ whole genome shotgun (WGS) entry which is preliminary data.</text>
</comment>
<keyword evidence="1" id="KW-0812">Transmembrane</keyword>
<evidence type="ECO:0008006" key="4">
    <source>
        <dbReference type="Google" id="ProtNLM"/>
    </source>
</evidence>
<accession>A0A4Q1KHC5</accession>
<protein>
    <recommendedName>
        <fullName evidence="4">tRNA_anti-like</fullName>
    </recommendedName>
</protein>
<evidence type="ECO:0000256" key="1">
    <source>
        <dbReference type="SAM" id="Phobius"/>
    </source>
</evidence>
<dbReference type="Pfam" id="PF12869">
    <property type="entry name" value="tRNA_anti-like"/>
    <property type="match status" value="1"/>
</dbReference>